<organism evidence="5 6">
    <name type="scientific">Pycnoporus cinnabarinus</name>
    <name type="common">Cinnabar-red polypore</name>
    <name type="synonym">Trametes cinnabarina</name>
    <dbReference type="NCBI Taxonomy" id="5643"/>
    <lineage>
        <taxon>Eukaryota</taxon>
        <taxon>Fungi</taxon>
        <taxon>Dikarya</taxon>
        <taxon>Basidiomycota</taxon>
        <taxon>Agaricomycotina</taxon>
        <taxon>Agaricomycetes</taxon>
        <taxon>Polyporales</taxon>
        <taxon>Polyporaceae</taxon>
        <taxon>Trametes</taxon>
    </lineage>
</organism>
<evidence type="ECO:0000256" key="3">
    <source>
        <dbReference type="ARBA" id="ARBA00023295"/>
    </source>
</evidence>
<sequence length="424" mass="46824">MPRWRSAILNKQRRLLALASPELEVLAIIISFGNTDAKSSYVNVLKIYQALARHVEQLPDDASRFPGLKPRRKTILAAGEDGPLEGELHSAQYFHGRDGLGDIAERHPELDVPEETPASHSQLEFTKRSGVQVALEIIKSEPERAISYLALGPLTNLARLMRIDREAVHARIGRIVCMGGALDVPGNTSPVAEFNFFADPYAVKELLVPSDPGHGLPLERFILLPLDITTPHELSFPYYKATVDPAFDSNCSPSRPDGKPPLVHFTSSFLERTREVMVEFGKDAMELHDIAAVWCAIENPPVKDEHEDALPTLQDGWKASKRKFDIERVGELTRGMCVVDRRDDQGAYAPGANRAEVQAELERHHFHHTGTYESTAVPVPVEVESRPVIQGQGPVIGGVACVTQTPGSKALVMLLLERVWGVMV</sequence>
<evidence type="ECO:0000313" key="6">
    <source>
        <dbReference type="Proteomes" id="UP000029665"/>
    </source>
</evidence>
<dbReference type="Proteomes" id="UP000029665">
    <property type="component" value="Unassembled WGS sequence"/>
</dbReference>
<evidence type="ECO:0000259" key="4">
    <source>
        <dbReference type="Pfam" id="PF01156"/>
    </source>
</evidence>
<feature type="domain" description="Inosine/uridine-preferring nucleoside hydrolase" evidence="4">
    <location>
        <begin position="15"/>
        <end position="357"/>
    </location>
</feature>
<dbReference type="InterPro" id="IPR036452">
    <property type="entry name" value="Ribo_hydro-like"/>
</dbReference>
<dbReference type="OrthoDB" id="5783963at2759"/>
<dbReference type="EMBL" id="CCBP010000087">
    <property type="protein sequence ID" value="CDO70597.1"/>
    <property type="molecule type" value="Genomic_DNA"/>
</dbReference>
<dbReference type="GO" id="GO:0008477">
    <property type="term" value="F:purine nucleosidase activity"/>
    <property type="evidence" value="ECO:0007669"/>
    <property type="project" value="TreeGrafter"/>
</dbReference>
<reference evidence="5" key="1">
    <citation type="submission" date="2014-01" db="EMBL/GenBank/DDBJ databases">
        <title>The genome of the white-rot fungus Pycnoporus cinnabarinus: a basidiomycete model with a versatile arsenal for lignocellulosic biomass breakdown.</title>
        <authorList>
            <person name="Levasseur A."/>
            <person name="Lomascolo A."/>
            <person name="Ruiz-Duenas F.J."/>
            <person name="Uzan E."/>
            <person name="Piumi F."/>
            <person name="Kues U."/>
            <person name="Ram A.F.J."/>
            <person name="Murat C."/>
            <person name="Haon M."/>
            <person name="Benoit I."/>
            <person name="Arfi Y."/>
            <person name="Chevret D."/>
            <person name="Drula E."/>
            <person name="Kwon M.J."/>
            <person name="Gouret P."/>
            <person name="Lesage-Meessen L."/>
            <person name="Lombard V."/>
            <person name="Mariette J."/>
            <person name="Noirot C."/>
            <person name="Park J."/>
            <person name="Patyshakuliyeva A."/>
            <person name="Wieneger R.A.B."/>
            <person name="Wosten H.A.B."/>
            <person name="Martin F."/>
            <person name="Coutinho P.M."/>
            <person name="de Vries R."/>
            <person name="Martinez A.T."/>
            <person name="Klopp C."/>
            <person name="Pontarotti P."/>
            <person name="Henrissat B."/>
            <person name="Record E."/>
        </authorList>
    </citation>
    <scope>NUCLEOTIDE SEQUENCE [LARGE SCALE GENOMIC DNA]</scope>
    <source>
        <strain evidence="5">BRFM137</strain>
    </source>
</reference>
<accession>A0A060S7W8</accession>
<dbReference type="Pfam" id="PF01156">
    <property type="entry name" value="IU_nuc_hydro"/>
    <property type="match status" value="1"/>
</dbReference>
<dbReference type="HOGENOM" id="CLU_036838_9_2_1"/>
<proteinExistence type="inferred from homology"/>
<evidence type="ECO:0000256" key="1">
    <source>
        <dbReference type="ARBA" id="ARBA00009176"/>
    </source>
</evidence>
<dbReference type="OMA" id="RNVVSMF"/>
<dbReference type="GO" id="GO:0005829">
    <property type="term" value="C:cytosol"/>
    <property type="evidence" value="ECO:0007669"/>
    <property type="project" value="TreeGrafter"/>
</dbReference>
<comment type="caution">
    <text evidence="5">The sequence shown here is derived from an EMBL/GenBank/DDBJ whole genome shotgun (WGS) entry which is preliminary data.</text>
</comment>
<dbReference type="AlphaFoldDB" id="A0A060S7W8"/>
<dbReference type="PANTHER" id="PTHR12304">
    <property type="entry name" value="INOSINE-URIDINE PREFERRING NUCLEOSIDE HYDROLASE"/>
    <property type="match status" value="1"/>
</dbReference>
<dbReference type="InterPro" id="IPR023186">
    <property type="entry name" value="IUNH"/>
</dbReference>
<keyword evidence="6" id="KW-1185">Reference proteome</keyword>
<name>A0A060S7W8_PYCCI</name>
<dbReference type="SUPFAM" id="SSF53590">
    <property type="entry name" value="Nucleoside hydrolase"/>
    <property type="match status" value="1"/>
</dbReference>
<evidence type="ECO:0000256" key="2">
    <source>
        <dbReference type="ARBA" id="ARBA00022801"/>
    </source>
</evidence>
<dbReference type="Gene3D" id="3.90.245.10">
    <property type="entry name" value="Ribonucleoside hydrolase-like"/>
    <property type="match status" value="1"/>
</dbReference>
<dbReference type="InterPro" id="IPR001910">
    <property type="entry name" value="Inosine/uridine_hydrolase_dom"/>
</dbReference>
<dbReference type="GO" id="GO:0006152">
    <property type="term" value="P:purine nucleoside catabolic process"/>
    <property type="evidence" value="ECO:0007669"/>
    <property type="project" value="TreeGrafter"/>
</dbReference>
<keyword evidence="3" id="KW-0326">Glycosidase</keyword>
<protein>
    <recommendedName>
        <fullName evidence="4">Inosine/uridine-preferring nucleoside hydrolase domain-containing protein</fullName>
    </recommendedName>
</protein>
<keyword evidence="2" id="KW-0378">Hydrolase</keyword>
<comment type="similarity">
    <text evidence="1">Belongs to the IUNH family.</text>
</comment>
<evidence type="ECO:0000313" key="5">
    <source>
        <dbReference type="EMBL" id="CDO70597.1"/>
    </source>
</evidence>
<gene>
    <name evidence="5" type="ORF">BN946_scf184656.g12</name>
</gene>
<dbReference type="PANTHER" id="PTHR12304:SF56">
    <property type="entry name" value="HYDROLASE, PUTATIVE (AFU_ORTHOLOGUE AFUA_1G11790)-RELATED"/>
    <property type="match status" value="1"/>
</dbReference>
<dbReference type="STRING" id="5643.A0A060S7W8"/>